<evidence type="ECO:0000313" key="1">
    <source>
        <dbReference type="EMBL" id="MBP3950387.1"/>
    </source>
</evidence>
<organism evidence="1 2">
    <name type="scientific">Halalkalibacter suaedae</name>
    <dbReference type="NCBI Taxonomy" id="2822140"/>
    <lineage>
        <taxon>Bacteria</taxon>
        <taxon>Bacillati</taxon>
        <taxon>Bacillota</taxon>
        <taxon>Bacilli</taxon>
        <taxon>Bacillales</taxon>
        <taxon>Bacillaceae</taxon>
        <taxon>Halalkalibacter</taxon>
    </lineage>
</organism>
<proteinExistence type="predicted"/>
<dbReference type="AlphaFoldDB" id="A0A940WTK0"/>
<gene>
    <name evidence="1" type="ORF">J7W16_04525</name>
</gene>
<dbReference type="EMBL" id="JAGKSQ010000002">
    <property type="protein sequence ID" value="MBP3950387.1"/>
    <property type="molecule type" value="Genomic_DNA"/>
</dbReference>
<comment type="caution">
    <text evidence="1">The sequence shown here is derived from an EMBL/GenBank/DDBJ whole genome shotgun (WGS) entry which is preliminary data.</text>
</comment>
<name>A0A940WTK0_9BACI</name>
<sequence>MNNYDVLKVHYQMKQEEIEKLRIEHTFTTKRRSFSFRMVLNRFKKDRKISQRQQGCCPAI</sequence>
<accession>A0A940WTK0</accession>
<dbReference type="RefSeq" id="WP_210596036.1">
    <property type="nucleotide sequence ID" value="NZ_JAGKSQ010000002.1"/>
</dbReference>
<protein>
    <submittedName>
        <fullName evidence="1">Uncharacterized protein</fullName>
    </submittedName>
</protein>
<keyword evidence="2" id="KW-1185">Reference proteome</keyword>
<dbReference type="Proteomes" id="UP000678228">
    <property type="component" value="Unassembled WGS sequence"/>
</dbReference>
<reference evidence="1" key="1">
    <citation type="submission" date="2021-03" db="EMBL/GenBank/DDBJ databases">
        <title>Bacillus suaedae sp. nov., isolated from Suaeda aralocaspica.</title>
        <authorList>
            <person name="Lei R.F.R."/>
        </authorList>
    </citation>
    <scope>NUCLEOTIDE SEQUENCE</scope>
    <source>
        <strain evidence="1">YZJH907-2</strain>
    </source>
</reference>
<evidence type="ECO:0000313" key="2">
    <source>
        <dbReference type="Proteomes" id="UP000678228"/>
    </source>
</evidence>